<gene>
    <name evidence="1" type="ORF">QE152_g25542</name>
</gene>
<accession>A0AAW1K1B7</accession>
<evidence type="ECO:0000313" key="2">
    <source>
        <dbReference type="Proteomes" id="UP001458880"/>
    </source>
</evidence>
<proteinExistence type="predicted"/>
<dbReference type="EMBL" id="JASPKY010000283">
    <property type="protein sequence ID" value="KAK9711232.1"/>
    <property type="molecule type" value="Genomic_DNA"/>
</dbReference>
<organism evidence="1 2">
    <name type="scientific">Popillia japonica</name>
    <name type="common">Japanese beetle</name>
    <dbReference type="NCBI Taxonomy" id="7064"/>
    <lineage>
        <taxon>Eukaryota</taxon>
        <taxon>Metazoa</taxon>
        <taxon>Ecdysozoa</taxon>
        <taxon>Arthropoda</taxon>
        <taxon>Hexapoda</taxon>
        <taxon>Insecta</taxon>
        <taxon>Pterygota</taxon>
        <taxon>Neoptera</taxon>
        <taxon>Endopterygota</taxon>
        <taxon>Coleoptera</taxon>
        <taxon>Polyphaga</taxon>
        <taxon>Scarabaeiformia</taxon>
        <taxon>Scarabaeidae</taxon>
        <taxon>Rutelinae</taxon>
        <taxon>Popillia</taxon>
    </lineage>
</organism>
<dbReference type="AlphaFoldDB" id="A0AAW1K1B7"/>
<protein>
    <submittedName>
        <fullName evidence="1">Uncharacterized protein</fullName>
    </submittedName>
</protein>
<keyword evidence="2" id="KW-1185">Reference proteome</keyword>
<evidence type="ECO:0000313" key="1">
    <source>
        <dbReference type="EMBL" id="KAK9711232.1"/>
    </source>
</evidence>
<name>A0AAW1K1B7_POPJA</name>
<dbReference type="Proteomes" id="UP001458880">
    <property type="component" value="Unassembled WGS sequence"/>
</dbReference>
<comment type="caution">
    <text evidence="1">The sequence shown here is derived from an EMBL/GenBank/DDBJ whole genome shotgun (WGS) entry which is preliminary data.</text>
</comment>
<sequence>MAKISVKYFKTRAGHEADIGHLSLTPAEHESIAVKIADKISFSAILDKVRDSVKNSELERIHLITRKDLYNIENSYNLNSASVRHREDAVSGVSWAKEMENTGNVLLYKA</sequence>
<reference evidence="1 2" key="1">
    <citation type="journal article" date="2024" name="BMC Genomics">
        <title>De novo assembly and annotation of Popillia japonica's genome with initial clues to its potential as an invasive pest.</title>
        <authorList>
            <person name="Cucini C."/>
            <person name="Boschi S."/>
            <person name="Funari R."/>
            <person name="Cardaioli E."/>
            <person name="Iannotti N."/>
            <person name="Marturano G."/>
            <person name="Paoli F."/>
            <person name="Bruttini M."/>
            <person name="Carapelli A."/>
            <person name="Frati F."/>
            <person name="Nardi F."/>
        </authorList>
    </citation>
    <scope>NUCLEOTIDE SEQUENCE [LARGE SCALE GENOMIC DNA]</scope>
    <source>
        <strain evidence="1">DMR45628</strain>
    </source>
</reference>